<evidence type="ECO:0000256" key="6">
    <source>
        <dbReference type="ARBA" id="ARBA00012865"/>
    </source>
</evidence>
<evidence type="ECO:0000256" key="11">
    <source>
        <dbReference type="ARBA" id="ARBA00022833"/>
    </source>
</evidence>
<dbReference type="Pfam" id="PF00753">
    <property type="entry name" value="Lactamase_B"/>
    <property type="match status" value="1"/>
</dbReference>
<comment type="subcellular location">
    <subcellularLocation>
        <location evidence="3">Periplasm</location>
    </subcellularLocation>
</comment>
<feature type="signal peptide" evidence="13">
    <location>
        <begin position="1"/>
        <end position="22"/>
    </location>
</feature>
<sequence>MHRTALIPAALAALLLATPATAQDFSKIEVESTKVAEGVYALKGAGGNLGLVVGEDRAFLIDDQYAPMVPKIRAAVSAITDKPVSFVLNTHWHGDHTGGNEAFAEAGTLVVAHDNVRTRLSSDQVMAAFDRTVPAAPKGALPVITFNDQVTFHVGGHTVRTIHIPSAHTDGDAIVHLPETNVIHTGDLVFYGLYPVVDYSNGGSLKGMADATAKLMEMSNEDTRFIPGHGPVVITRRQLAEYLQMLRVVHARLETLIGEGKTLEEVIAAKPTAEFDEQWGKGFLPPDRWVRINYQGMAPAGDAK</sequence>
<dbReference type="InterPro" id="IPR001018">
    <property type="entry name" value="Beta-lactamase_class-B_CS"/>
</dbReference>
<dbReference type="Proteomes" id="UP000029393">
    <property type="component" value="Unassembled WGS sequence"/>
</dbReference>
<dbReference type="RefSeq" id="WP_034212635.1">
    <property type="nucleotide sequence ID" value="NZ_AVCK01000022.1"/>
</dbReference>
<dbReference type="PROSITE" id="PS00743">
    <property type="entry name" value="BETA_LACTAMASE_B_1"/>
    <property type="match status" value="1"/>
</dbReference>
<dbReference type="Gene3D" id="3.60.15.10">
    <property type="entry name" value="Ribonuclease Z/Hydroxyacylglutathione hydrolase-like"/>
    <property type="match status" value="1"/>
</dbReference>
<evidence type="ECO:0000259" key="14">
    <source>
        <dbReference type="SMART" id="SM00849"/>
    </source>
</evidence>
<dbReference type="SMART" id="SM00849">
    <property type="entry name" value="Lactamase_B"/>
    <property type="match status" value="1"/>
</dbReference>
<evidence type="ECO:0000256" key="3">
    <source>
        <dbReference type="ARBA" id="ARBA00004418"/>
    </source>
</evidence>
<dbReference type="STRING" id="1384056.N787_02590"/>
<dbReference type="PATRIC" id="fig|1384056.3.peg.1637"/>
<comment type="caution">
    <text evidence="15">The sequence shown here is derived from an EMBL/GenBank/DDBJ whole genome shotgun (WGS) entry which is preliminary data.</text>
</comment>
<dbReference type="InterPro" id="IPR050855">
    <property type="entry name" value="NDM-1-like"/>
</dbReference>
<evidence type="ECO:0000256" key="13">
    <source>
        <dbReference type="SAM" id="SignalP"/>
    </source>
</evidence>
<dbReference type="InterPro" id="IPR036866">
    <property type="entry name" value="RibonucZ/Hydroxyglut_hydro"/>
</dbReference>
<dbReference type="EC" id="3.5.2.6" evidence="6"/>
<dbReference type="AlphaFoldDB" id="A0A091B2Q9"/>
<keyword evidence="16" id="KW-1185">Reference proteome</keyword>
<comment type="cofactor">
    <cofactor evidence="2">
        <name>Zn(2+)</name>
        <dbReference type="ChEBI" id="CHEBI:29105"/>
    </cofactor>
</comment>
<dbReference type="GO" id="GO:0046677">
    <property type="term" value="P:response to antibiotic"/>
    <property type="evidence" value="ECO:0007669"/>
    <property type="project" value="UniProtKB-KW"/>
</dbReference>
<keyword evidence="10" id="KW-0378">Hydrolase</keyword>
<evidence type="ECO:0000256" key="12">
    <source>
        <dbReference type="ARBA" id="ARBA00023251"/>
    </source>
</evidence>
<feature type="chain" id="PRO_5001869398" description="beta-lactamase" evidence="13">
    <location>
        <begin position="23"/>
        <end position="304"/>
    </location>
</feature>
<dbReference type="OrthoDB" id="420651at2"/>
<proteinExistence type="inferred from homology"/>
<dbReference type="PANTHER" id="PTHR42951:SF4">
    <property type="entry name" value="ACYL-COENZYME A THIOESTERASE MBLAC2"/>
    <property type="match status" value="1"/>
</dbReference>
<evidence type="ECO:0000256" key="10">
    <source>
        <dbReference type="ARBA" id="ARBA00022801"/>
    </source>
</evidence>
<dbReference type="GO" id="GO:0017001">
    <property type="term" value="P:antibiotic catabolic process"/>
    <property type="evidence" value="ECO:0007669"/>
    <property type="project" value="InterPro"/>
</dbReference>
<reference evidence="15 16" key="1">
    <citation type="submission" date="2013-09" db="EMBL/GenBank/DDBJ databases">
        <title>Genome sequencing of Arenimonas metalli.</title>
        <authorList>
            <person name="Chen F."/>
            <person name="Wang G."/>
        </authorList>
    </citation>
    <scope>NUCLEOTIDE SEQUENCE [LARGE SCALE GENOMIC DNA]</scope>
    <source>
        <strain evidence="15 16">CF5-1</strain>
    </source>
</reference>
<dbReference type="SUPFAM" id="SSF56281">
    <property type="entry name" value="Metallo-hydrolase/oxidoreductase"/>
    <property type="match status" value="1"/>
</dbReference>
<keyword evidence="11" id="KW-0862">Zinc</keyword>
<dbReference type="GO" id="GO:0042597">
    <property type="term" value="C:periplasmic space"/>
    <property type="evidence" value="ECO:0007669"/>
    <property type="project" value="UniProtKB-SubCell"/>
</dbReference>
<comment type="subunit">
    <text evidence="5">Monomer.</text>
</comment>
<evidence type="ECO:0000256" key="9">
    <source>
        <dbReference type="ARBA" id="ARBA00022764"/>
    </source>
</evidence>
<protein>
    <recommendedName>
        <fullName evidence="6">beta-lactamase</fullName>
        <ecNumber evidence="6">3.5.2.6</ecNumber>
    </recommendedName>
</protein>
<dbReference type="eggNOG" id="COG0491">
    <property type="taxonomic scope" value="Bacteria"/>
</dbReference>
<evidence type="ECO:0000313" key="16">
    <source>
        <dbReference type="Proteomes" id="UP000029393"/>
    </source>
</evidence>
<accession>A0A091B2Q9</accession>
<feature type="domain" description="Metallo-beta-lactamase" evidence="14">
    <location>
        <begin position="46"/>
        <end position="229"/>
    </location>
</feature>
<organism evidence="15 16">
    <name type="scientific">Arenimonas metalli CF5-1</name>
    <dbReference type="NCBI Taxonomy" id="1384056"/>
    <lineage>
        <taxon>Bacteria</taxon>
        <taxon>Pseudomonadati</taxon>
        <taxon>Pseudomonadota</taxon>
        <taxon>Gammaproteobacteria</taxon>
        <taxon>Lysobacterales</taxon>
        <taxon>Lysobacteraceae</taxon>
        <taxon>Arenimonas</taxon>
    </lineage>
</organism>
<evidence type="ECO:0000256" key="8">
    <source>
        <dbReference type="ARBA" id="ARBA00022729"/>
    </source>
</evidence>
<evidence type="ECO:0000256" key="2">
    <source>
        <dbReference type="ARBA" id="ARBA00001947"/>
    </source>
</evidence>
<evidence type="ECO:0000256" key="7">
    <source>
        <dbReference type="ARBA" id="ARBA00022723"/>
    </source>
</evidence>
<name>A0A091B2Q9_9GAMM</name>
<evidence type="ECO:0000256" key="5">
    <source>
        <dbReference type="ARBA" id="ARBA00011245"/>
    </source>
</evidence>
<dbReference type="GO" id="GO:0008270">
    <property type="term" value="F:zinc ion binding"/>
    <property type="evidence" value="ECO:0007669"/>
    <property type="project" value="InterPro"/>
</dbReference>
<comment type="similarity">
    <text evidence="4">Belongs to the metallo-beta-lactamase superfamily. Class-B beta-lactamase family.</text>
</comment>
<dbReference type="InterPro" id="IPR001279">
    <property type="entry name" value="Metallo-B-lactamas"/>
</dbReference>
<evidence type="ECO:0000256" key="1">
    <source>
        <dbReference type="ARBA" id="ARBA00001526"/>
    </source>
</evidence>
<keyword evidence="8 13" id="KW-0732">Signal</keyword>
<keyword evidence="9" id="KW-0574">Periplasm</keyword>
<comment type="catalytic activity">
    <reaction evidence="1">
        <text>a beta-lactam + H2O = a substituted beta-amino acid</text>
        <dbReference type="Rhea" id="RHEA:20401"/>
        <dbReference type="ChEBI" id="CHEBI:15377"/>
        <dbReference type="ChEBI" id="CHEBI:35627"/>
        <dbReference type="ChEBI" id="CHEBI:140347"/>
        <dbReference type="EC" id="3.5.2.6"/>
    </reaction>
</comment>
<dbReference type="EMBL" id="AVCK01000022">
    <property type="protein sequence ID" value="KFN45852.1"/>
    <property type="molecule type" value="Genomic_DNA"/>
</dbReference>
<gene>
    <name evidence="15" type="ORF">N787_02590</name>
</gene>
<keyword evidence="7" id="KW-0479">Metal-binding</keyword>
<keyword evidence="12" id="KW-0046">Antibiotic resistance</keyword>
<dbReference type="PANTHER" id="PTHR42951">
    <property type="entry name" value="METALLO-BETA-LACTAMASE DOMAIN-CONTAINING"/>
    <property type="match status" value="1"/>
</dbReference>
<evidence type="ECO:0000313" key="15">
    <source>
        <dbReference type="EMBL" id="KFN45852.1"/>
    </source>
</evidence>
<dbReference type="CDD" id="cd16282">
    <property type="entry name" value="metallo-hydrolase-like_MBL-fold"/>
    <property type="match status" value="1"/>
</dbReference>
<evidence type="ECO:0000256" key="4">
    <source>
        <dbReference type="ARBA" id="ARBA00005250"/>
    </source>
</evidence>
<dbReference type="GO" id="GO:0008800">
    <property type="term" value="F:beta-lactamase activity"/>
    <property type="evidence" value="ECO:0007669"/>
    <property type="project" value="UniProtKB-EC"/>
</dbReference>